<accession>A0A5N8XHE0</accession>
<feature type="transmembrane region" description="Helical" evidence="2">
    <location>
        <begin position="91"/>
        <end position="110"/>
    </location>
</feature>
<dbReference type="GO" id="GO:0016747">
    <property type="term" value="F:acyltransferase activity, transferring groups other than amino-acyl groups"/>
    <property type="evidence" value="ECO:0007669"/>
    <property type="project" value="InterPro"/>
</dbReference>
<sequence>MSMTGESATTPPGPPATASVPLPGRPGTALLTGPGASTADRSGRQARLPSLTVLRFPASLAVLVCHIYEFIWPERVWSGDLADDLLHHAAYLGVVLFFLLSGFVLTWAAREGDSARSFWRRRVVRVFPGHTVVWVIGAVLLLGSGGTLGVAAALELPLLHAWAFGPLVEFIVVSGVTWSLSCEVLFYLSFPLVVRLVRRLPRHRLAQCAALLCALVVAFPVVARALLPGTPLYGEFPVSRQQFWFVQVLPLTRFAEFLLGVILARMVAERVCPPQSGCRTPSWLSRRVWPSRSACPSCSRSPPRGSYR</sequence>
<organism evidence="4 5">
    <name type="scientific">Streptomyces spongiae</name>
    <dbReference type="NCBI Taxonomy" id="565072"/>
    <lineage>
        <taxon>Bacteria</taxon>
        <taxon>Bacillati</taxon>
        <taxon>Actinomycetota</taxon>
        <taxon>Actinomycetes</taxon>
        <taxon>Kitasatosporales</taxon>
        <taxon>Streptomycetaceae</taxon>
        <taxon>Streptomyces</taxon>
    </lineage>
</organism>
<dbReference type="AlphaFoldDB" id="A0A5N8XHE0"/>
<keyword evidence="2" id="KW-1133">Transmembrane helix</keyword>
<feature type="transmembrane region" description="Helical" evidence="2">
    <location>
        <begin position="131"/>
        <end position="154"/>
    </location>
</feature>
<feature type="domain" description="Acyltransferase 3" evidence="3">
    <location>
        <begin position="50"/>
        <end position="267"/>
    </location>
</feature>
<feature type="transmembrane region" description="Helical" evidence="2">
    <location>
        <begin position="170"/>
        <end position="193"/>
    </location>
</feature>
<dbReference type="Proteomes" id="UP000400924">
    <property type="component" value="Unassembled WGS sequence"/>
</dbReference>
<dbReference type="GO" id="GO:0016020">
    <property type="term" value="C:membrane"/>
    <property type="evidence" value="ECO:0007669"/>
    <property type="project" value="TreeGrafter"/>
</dbReference>
<dbReference type="GO" id="GO:0009103">
    <property type="term" value="P:lipopolysaccharide biosynthetic process"/>
    <property type="evidence" value="ECO:0007669"/>
    <property type="project" value="TreeGrafter"/>
</dbReference>
<dbReference type="InterPro" id="IPR002656">
    <property type="entry name" value="Acyl_transf_3_dom"/>
</dbReference>
<dbReference type="PANTHER" id="PTHR23028">
    <property type="entry name" value="ACETYLTRANSFERASE"/>
    <property type="match status" value="1"/>
</dbReference>
<keyword evidence="2" id="KW-0812">Transmembrane</keyword>
<feature type="transmembrane region" description="Helical" evidence="2">
    <location>
        <begin position="51"/>
        <end position="71"/>
    </location>
</feature>
<name>A0A5N8XHE0_9ACTN</name>
<evidence type="ECO:0000313" key="4">
    <source>
        <dbReference type="EMBL" id="MPY58930.1"/>
    </source>
</evidence>
<gene>
    <name evidence="4" type="ORF">FNH08_17680</name>
</gene>
<feature type="transmembrane region" description="Helical" evidence="2">
    <location>
        <begin position="205"/>
        <end position="223"/>
    </location>
</feature>
<evidence type="ECO:0000256" key="1">
    <source>
        <dbReference type="SAM" id="MobiDB-lite"/>
    </source>
</evidence>
<keyword evidence="2" id="KW-0472">Membrane</keyword>
<dbReference type="PANTHER" id="PTHR23028:SF53">
    <property type="entry name" value="ACYL_TRANSF_3 DOMAIN-CONTAINING PROTEIN"/>
    <property type="match status" value="1"/>
</dbReference>
<evidence type="ECO:0000256" key="2">
    <source>
        <dbReference type="SAM" id="Phobius"/>
    </source>
</evidence>
<protein>
    <submittedName>
        <fullName evidence="4">Acyltransferase</fullName>
    </submittedName>
</protein>
<dbReference type="OrthoDB" id="9796461at2"/>
<dbReference type="Pfam" id="PF01757">
    <property type="entry name" value="Acyl_transf_3"/>
    <property type="match status" value="1"/>
</dbReference>
<keyword evidence="5" id="KW-1185">Reference proteome</keyword>
<evidence type="ECO:0000259" key="3">
    <source>
        <dbReference type="Pfam" id="PF01757"/>
    </source>
</evidence>
<feature type="region of interest" description="Disordered" evidence="1">
    <location>
        <begin position="1"/>
        <end position="43"/>
    </location>
</feature>
<comment type="caution">
    <text evidence="4">The sequence shown here is derived from an EMBL/GenBank/DDBJ whole genome shotgun (WGS) entry which is preliminary data.</text>
</comment>
<evidence type="ECO:0000313" key="5">
    <source>
        <dbReference type="Proteomes" id="UP000400924"/>
    </source>
</evidence>
<reference evidence="4 5" key="1">
    <citation type="submission" date="2019-07" db="EMBL/GenBank/DDBJ databases">
        <title>New species of Amycolatopsis and Streptomyces.</title>
        <authorList>
            <person name="Duangmal K."/>
            <person name="Teo W.F.A."/>
            <person name="Lipun K."/>
        </authorList>
    </citation>
    <scope>NUCLEOTIDE SEQUENCE [LARGE SCALE GENOMIC DNA]</scope>
    <source>
        <strain evidence="4 5">NBRC 106415</strain>
    </source>
</reference>
<dbReference type="InterPro" id="IPR050879">
    <property type="entry name" value="Acyltransferase_3"/>
</dbReference>
<dbReference type="EMBL" id="VJZC01000111">
    <property type="protein sequence ID" value="MPY58930.1"/>
    <property type="molecule type" value="Genomic_DNA"/>
</dbReference>
<keyword evidence="4" id="KW-0808">Transferase</keyword>
<keyword evidence="4" id="KW-0012">Acyltransferase</keyword>
<proteinExistence type="predicted"/>
<feature type="transmembrane region" description="Helical" evidence="2">
    <location>
        <begin position="243"/>
        <end position="264"/>
    </location>
</feature>